<feature type="region of interest" description="Disordered" evidence="1">
    <location>
        <begin position="107"/>
        <end position="131"/>
    </location>
</feature>
<dbReference type="Proteomes" id="UP000035681">
    <property type="component" value="Unplaced"/>
</dbReference>
<keyword evidence="2" id="KW-1185">Reference proteome</keyword>
<dbReference type="AlphaFoldDB" id="A0A0K0DW46"/>
<sequence length="131" mass="14858">MYSEIMDDDEDNQLMESDFSDNNNNSEEFYSLKLVDLDSRCSPYDLLRFSNSNGLNPYFVDSFSEGIGIVAFRKLNDLRKFVEVLNITPAIPLLMGGLTFFSIDGTEKKGTKRKSVIDGNNSSSKHFKQDC</sequence>
<evidence type="ECO:0000313" key="4">
    <source>
        <dbReference type="WBParaSite" id="TCONS_00008733.p1"/>
    </source>
</evidence>
<proteinExistence type="predicted"/>
<organism evidence="3">
    <name type="scientific">Strongyloides stercoralis</name>
    <name type="common">Threadworm</name>
    <dbReference type="NCBI Taxonomy" id="6248"/>
    <lineage>
        <taxon>Eukaryota</taxon>
        <taxon>Metazoa</taxon>
        <taxon>Ecdysozoa</taxon>
        <taxon>Nematoda</taxon>
        <taxon>Chromadorea</taxon>
        <taxon>Rhabditida</taxon>
        <taxon>Tylenchina</taxon>
        <taxon>Panagrolaimomorpha</taxon>
        <taxon>Strongyloidoidea</taxon>
        <taxon>Strongyloididae</taxon>
        <taxon>Strongyloides</taxon>
    </lineage>
</organism>
<evidence type="ECO:0000313" key="3">
    <source>
        <dbReference type="WBParaSite" id="SSTP_0000146200.1"/>
    </source>
</evidence>
<name>A0A0K0DW46_STRER</name>
<protein>
    <submittedName>
        <fullName evidence="3">DUF674 family protein</fullName>
    </submittedName>
    <submittedName>
        <fullName evidence="4">RRM domain-containing protein</fullName>
    </submittedName>
</protein>
<accession>A0A0K0DW46</accession>
<evidence type="ECO:0000313" key="2">
    <source>
        <dbReference type="Proteomes" id="UP000035681"/>
    </source>
</evidence>
<evidence type="ECO:0000256" key="1">
    <source>
        <dbReference type="SAM" id="MobiDB-lite"/>
    </source>
</evidence>
<dbReference type="WBParaSite" id="TCONS_00008733.p1">
    <property type="protein sequence ID" value="TCONS_00008733.p1"/>
    <property type="gene ID" value="XLOC_006645"/>
</dbReference>
<dbReference type="WBParaSite" id="SSTP_0000146200.1">
    <property type="protein sequence ID" value="SSTP_0000146200.1"/>
    <property type="gene ID" value="SSTP_0000146200"/>
</dbReference>
<reference evidence="3" key="1">
    <citation type="submission" date="2015-08" db="UniProtKB">
        <authorList>
            <consortium name="WormBaseParasite"/>
        </authorList>
    </citation>
    <scope>IDENTIFICATION</scope>
</reference>